<dbReference type="GO" id="GO:0005829">
    <property type="term" value="C:cytosol"/>
    <property type="evidence" value="ECO:0007669"/>
    <property type="project" value="TreeGrafter"/>
</dbReference>
<dbReference type="InterPro" id="IPR036388">
    <property type="entry name" value="WH-like_DNA-bd_sf"/>
</dbReference>
<keyword evidence="2" id="KW-0238">DNA-binding</keyword>
<dbReference type="SUPFAM" id="SSF54909">
    <property type="entry name" value="Dimeric alpha+beta barrel"/>
    <property type="match status" value="1"/>
</dbReference>
<dbReference type="Gene3D" id="3.30.70.920">
    <property type="match status" value="1"/>
</dbReference>
<keyword evidence="3" id="KW-0010">Activator</keyword>
<dbReference type="InterPro" id="IPR036390">
    <property type="entry name" value="WH_DNA-bd_sf"/>
</dbReference>
<evidence type="ECO:0000256" key="2">
    <source>
        <dbReference type="ARBA" id="ARBA00023125"/>
    </source>
</evidence>
<evidence type="ECO:0000256" key="3">
    <source>
        <dbReference type="ARBA" id="ARBA00023159"/>
    </source>
</evidence>
<reference evidence="6" key="1">
    <citation type="submission" date="2018-05" db="EMBL/GenBank/DDBJ databases">
        <authorList>
            <person name="Lanie J.A."/>
            <person name="Ng W.-L."/>
            <person name="Kazmierczak K.M."/>
            <person name="Andrzejewski T.M."/>
            <person name="Davidsen T.M."/>
            <person name="Wayne K.J."/>
            <person name="Tettelin H."/>
            <person name="Glass J.I."/>
            <person name="Rusch D."/>
            <person name="Podicherti R."/>
            <person name="Tsui H.-C.T."/>
            <person name="Winkler M.E."/>
        </authorList>
    </citation>
    <scope>NUCLEOTIDE SEQUENCE</scope>
</reference>
<dbReference type="Gene3D" id="1.10.10.10">
    <property type="entry name" value="Winged helix-like DNA-binding domain superfamily/Winged helix DNA-binding domain"/>
    <property type="match status" value="1"/>
</dbReference>
<dbReference type="AlphaFoldDB" id="A0A381VRN8"/>
<dbReference type="PANTHER" id="PTHR30154:SF0">
    <property type="entry name" value="LEUCINE-RESPONSIVE REGULATORY PROTEIN"/>
    <property type="match status" value="1"/>
</dbReference>
<feature type="domain" description="HTH asnC-type" evidence="5">
    <location>
        <begin position="2"/>
        <end position="68"/>
    </location>
</feature>
<evidence type="ECO:0000256" key="1">
    <source>
        <dbReference type="ARBA" id="ARBA00023015"/>
    </source>
</evidence>
<dbReference type="GO" id="GO:0043201">
    <property type="term" value="P:response to L-leucine"/>
    <property type="evidence" value="ECO:0007669"/>
    <property type="project" value="TreeGrafter"/>
</dbReference>
<organism evidence="6">
    <name type="scientific">marine metagenome</name>
    <dbReference type="NCBI Taxonomy" id="408172"/>
    <lineage>
        <taxon>unclassified sequences</taxon>
        <taxon>metagenomes</taxon>
        <taxon>ecological metagenomes</taxon>
    </lineage>
</organism>
<gene>
    <name evidence="6" type="ORF">METZ01_LOCUS95057</name>
</gene>
<evidence type="ECO:0000313" key="6">
    <source>
        <dbReference type="EMBL" id="SVA42203.1"/>
    </source>
</evidence>
<protein>
    <recommendedName>
        <fullName evidence="5">HTH asnC-type domain-containing protein</fullName>
    </recommendedName>
</protein>
<dbReference type="InterPro" id="IPR000485">
    <property type="entry name" value="AsnC-type_HTH_dom"/>
</dbReference>
<dbReference type="SUPFAM" id="SSF46785">
    <property type="entry name" value="Winged helix' DNA-binding domain"/>
    <property type="match status" value="1"/>
</dbReference>
<dbReference type="SMART" id="SM00344">
    <property type="entry name" value="HTH_ASNC"/>
    <property type="match status" value="1"/>
</dbReference>
<keyword evidence="4" id="KW-0804">Transcription</keyword>
<sequence length="145" mass="16251">MIDKIDEQLIGLLAKNGRATLNDLAKKVGLSVSPCQTRIKKLEKQKYILGYHAQINYQKLEKAHIAFVQVSLSDTRAKALEEFNIEIGKLDAVEQCHMIAGGFDYLLKVRTSDIKSYRLLLSEKISALPHVASTSTFVSMQSIKE</sequence>
<dbReference type="PROSITE" id="PS50956">
    <property type="entry name" value="HTH_ASNC_2"/>
    <property type="match status" value="1"/>
</dbReference>
<dbReference type="EMBL" id="UINC01009409">
    <property type="protein sequence ID" value="SVA42203.1"/>
    <property type="molecule type" value="Genomic_DNA"/>
</dbReference>
<dbReference type="InterPro" id="IPR011008">
    <property type="entry name" value="Dimeric_a/b-barrel"/>
</dbReference>
<evidence type="ECO:0000259" key="5">
    <source>
        <dbReference type="PROSITE" id="PS50956"/>
    </source>
</evidence>
<dbReference type="PRINTS" id="PR00033">
    <property type="entry name" value="HTHASNC"/>
</dbReference>
<proteinExistence type="predicted"/>
<dbReference type="InterPro" id="IPR019888">
    <property type="entry name" value="Tscrpt_reg_AsnC-like"/>
</dbReference>
<dbReference type="PANTHER" id="PTHR30154">
    <property type="entry name" value="LEUCINE-RESPONSIVE REGULATORY PROTEIN"/>
    <property type="match status" value="1"/>
</dbReference>
<dbReference type="Pfam" id="PF13412">
    <property type="entry name" value="HTH_24"/>
    <property type="match status" value="1"/>
</dbReference>
<dbReference type="GO" id="GO:0006524">
    <property type="term" value="P:alanine catabolic process"/>
    <property type="evidence" value="ECO:0007669"/>
    <property type="project" value="TreeGrafter"/>
</dbReference>
<dbReference type="InterPro" id="IPR019887">
    <property type="entry name" value="Tscrpt_reg_AsnC/Lrp_C"/>
</dbReference>
<keyword evidence="1" id="KW-0805">Transcription regulation</keyword>
<name>A0A381VRN8_9ZZZZ</name>
<evidence type="ECO:0000256" key="4">
    <source>
        <dbReference type="ARBA" id="ARBA00023163"/>
    </source>
</evidence>
<accession>A0A381VRN8</accession>
<dbReference type="GO" id="GO:0043565">
    <property type="term" value="F:sequence-specific DNA binding"/>
    <property type="evidence" value="ECO:0007669"/>
    <property type="project" value="InterPro"/>
</dbReference>
<dbReference type="Pfam" id="PF01037">
    <property type="entry name" value="AsnC_trans_reg"/>
    <property type="match status" value="1"/>
</dbReference>